<comment type="function">
    <text evidence="10">Hydrolyzes 3-hydroxyisobutyryl-CoA (HIBYL-CoA), a saline catabolite. Has high activity toward isobutyryl-CoA. Could be an isobutyryl-CoA dehydrogenase that functions in valine catabolism. Also hydrolyzes 3-hydroxypropanoyl-CoA.</text>
</comment>
<dbReference type="AlphaFoldDB" id="A0A8D8R9R8"/>
<evidence type="ECO:0000259" key="13">
    <source>
        <dbReference type="Pfam" id="PF16113"/>
    </source>
</evidence>
<dbReference type="CDD" id="cd06558">
    <property type="entry name" value="crotonase-like"/>
    <property type="match status" value="1"/>
</dbReference>
<dbReference type="InterPro" id="IPR045004">
    <property type="entry name" value="ECH_dom"/>
</dbReference>
<reference evidence="14" key="1">
    <citation type="submission" date="2021-05" db="EMBL/GenBank/DDBJ databases">
        <authorList>
            <person name="Alioto T."/>
            <person name="Alioto T."/>
            <person name="Gomez Garrido J."/>
        </authorList>
    </citation>
    <scope>NUCLEOTIDE SEQUENCE</scope>
</reference>
<evidence type="ECO:0000256" key="5">
    <source>
        <dbReference type="ARBA" id="ARBA00011915"/>
    </source>
</evidence>
<protein>
    <recommendedName>
        <fullName evidence="6">3-hydroxyisobutyryl-CoA hydrolase, mitochondrial</fullName>
        <ecNumber evidence="5">3.1.2.4</ecNumber>
    </recommendedName>
    <alternativeName>
        <fullName evidence="11">3-hydroxyisobutyryl-coenzyme A hydrolase</fullName>
    </alternativeName>
</protein>
<comment type="pathway">
    <text evidence="3">Amino-acid degradation; L-valine degradation.</text>
</comment>
<dbReference type="PANTHER" id="PTHR43176">
    <property type="entry name" value="3-HYDROXYISOBUTYRYL-COA HYDROLASE-RELATED"/>
    <property type="match status" value="1"/>
</dbReference>
<dbReference type="InterPro" id="IPR029045">
    <property type="entry name" value="ClpP/crotonase-like_dom_sf"/>
</dbReference>
<evidence type="ECO:0000256" key="2">
    <source>
        <dbReference type="ARBA" id="ARBA00004173"/>
    </source>
</evidence>
<dbReference type="GO" id="GO:0003860">
    <property type="term" value="F:3-hydroxyisobutyryl-CoA hydrolase activity"/>
    <property type="evidence" value="ECO:0007669"/>
    <property type="project" value="UniProtKB-EC"/>
</dbReference>
<dbReference type="GO" id="GO:0005739">
    <property type="term" value="C:mitochondrion"/>
    <property type="evidence" value="ECO:0007669"/>
    <property type="project" value="UniProtKB-SubCell"/>
</dbReference>
<feature type="domain" description="Enoyl-CoA hydratase/isomerase" evidence="13">
    <location>
        <begin position="68"/>
        <end position="396"/>
    </location>
</feature>
<keyword evidence="8 14" id="KW-0378">Hydrolase</keyword>
<feature type="signal peptide" evidence="12">
    <location>
        <begin position="1"/>
        <end position="19"/>
    </location>
</feature>
<dbReference type="EMBL" id="HBUF01137599">
    <property type="protein sequence ID" value="CAG6645600.1"/>
    <property type="molecule type" value="Transcribed_RNA"/>
</dbReference>
<comment type="similarity">
    <text evidence="4">Belongs to the enoyl-CoA hydratase/isomerase family.</text>
</comment>
<keyword evidence="12" id="KW-0732">Signal</keyword>
<evidence type="ECO:0000256" key="8">
    <source>
        <dbReference type="ARBA" id="ARBA00022801"/>
    </source>
</evidence>
<dbReference type="FunFam" id="3.90.226.10:FF:000026">
    <property type="entry name" value="3-hydroxyisobutyryl-CoA hydrolase, mitochondrial"/>
    <property type="match status" value="1"/>
</dbReference>
<dbReference type="EMBL" id="HBUF01137601">
    <property type="protein sequence ID" value="CAG6645602.1"/>
    <property type="molecule type" value="Transcribed_RNA"/>
</dbReference>
<evidence type="ECO:0000256" key="3">
    <source>
        <dbReference type="ARBA" id="ARBA00005109"/>
    </source>
</evidence>
<dbReference type="PANTHER" id="PTHR43176:SF3">
    <property type="entry name" value="3-HYDROXYISOBUTYRYL-COA HYDROLASE, MITOCHONDRIAL"/>
    <property type="match status" value="1"/>
</dbReference>
<comment type="subcellular location">
    <subcellularLocation>
        <location evidence="2">Mitochondrion</location>
    </subcellularLocation>
</comment>
<evidence type="ECO:0000256" key="10">
    <source>
        <dbReference type="ARBA" id="ARBA00024871"/>
    </source>
</evidence>
<evidence type="ECO:0000256" key="11">
    <source>
        <dbReference type="ARBA" id="ARBA00031181"/>
    </source>
</evidence>
<dbReference type="Pfam" id="PF16113">
    <property type="entry name" value="ECH_2"/>
    <property type="match status" value="1"/>
</dbReference>
<organism evidence="14">
    <name type="scientific">Cacopsylla melanoneura</name>
    <dbReference type="NCBI Taxonomy" id="428564"/>
    <lineage>
        <taxon>Eukaryota</taxon>
        <taxon>Metazoa</taxon>
        <taxon>Ecdysozoa</taxon>
        <taxon>Arthropoda</taxon>
        <taxon>Hexapoda</taxon>
        <taxon>Insecta</taxon>
        <taxon>Pterygota</taxon>
        <taxon>Neoptera</taxon>
        <taxon>Paraneoptera</taxon>
        <taxon>Hemiptera</taxon>
        <taxon>Sternorrhyncha</taxon>
        <taxon>Psylloidea</taxon>
        <taxon>Psyllidae</taxon>
        <taxon>Psyllinae</taxon>
        <taxon>Cacopsylla</taxon>
    </lineage>
</organism>
<feature type="chain" id="PRO_5033670912" description="3-hydroxyisobutyryl-CoA hydrolase, mitochondrial" evidence="12">
    <location>
        <begin position="20"/>
        <end position="408"/>
    </location>
</feature>
<sequence>MVAHIALSKCFLLVEMTLGLNCVRAMSSASRQHMSTILNQAKLSTSASNSLDDDVDDDDVLFEEKNNVGIITLNRPKALNALNLSMVKKLYPKLIHWQNVDRKDLVIIQGAGGKSFCAGGDVVTITRNGPAKGAEIGRTFFHHEYSLDHLIGHYKVPYVALLDGYTMGGGVGISVHGKYRVATEKTTFAMPETTIGLFPDVGGSFFLPRLSHKSLGLYLALTSYQLKGKDVAKCGIATHYIPSQSLPDIVSKLIETPKCVEDILKSNSESLESYKFSLSSNIDTIANAFSAPTVEQIVSRLEQKNDEFSNKTLTTLKKMSPISMKITQKQLKLGAGKSLTECLQMDYRLACSAVEAKSSADFYEGVRALLIDKDKSPKWNPPTLEQVTSYMVDQCFELGPNQDLQFNH</sequence>
<dbReference type="UniPathway" id="UPA00362"/>
<evidence type="ECO:0000256" key="9">
    <source>
        <dbReference type="ARBA" id="ARBA00023128"/>
    </source>
</evidence>
<name>A0A8D8R9R8_9HEMI</name>
<comment type="catalytic activity">
    <reaction evidence="1">
        <text>3-hydroxy-2-methylpropanoyl-CoA + H2O = 3-hydroxy-2-methylpropanoate + CoA + H(+)</text>
        <dbReference type="Rhea" id="RHEA:20888"/>
        <dbReference type="ChEBI" id="CHEBI:11805"/>
        <dbReference type="ChEBI" id="CHEBI:15377"/>
        <dbReference type="ChEBI" id="CHEBI:15378"/>
        <dbReference type="ChEBI" id="CHEBI:57287"/>
        <dbReference type="ChEBI" id="CHEBI:57340"/>
        <dbReference type="EC" id="3.1.2.4"/>
    </reaction>
</comment>
<dbReference type="SUPFAM" id="SSF52096">
    <property type="entry name" value="ClpP/crotonase"/>
    <property type="match status" value="1"/>
</dbReference>
<keyword evidence="7" id="KW-0101">Branched-chain amino acid catabolism</keyword>
<keyword evidence="9" id="KW-0496">Mitochondrion</keyword>
<dbReference type="EMBL" id="HBUF01357871">
    <property type="protein sequence ID" value="CAG6718784.1"/>
    <property type="molecule type" value="Transcribed_RNA"/>
</dbReference>
<dbReference type="Gene3D" id="3.90.226.10">
    <property type="entry name" value="2-enoyl-CoA Hydratase, Chain A, domain 1"/>
    <property type="match status" value="1"/>
</dbReference>
<dbReference type="InterPro" id="IPR032259">
    <property type="entry name" value="HIBYL-CoA-H"/>
</dbReference>
<evidence type="ECO:0000313" key="14">
    <source>
        <dbReference type="EMBL" id="CAG6645600.1"/>
    </source>
</evidence>
<accession>A0A8D8R9R8</accession>
<dbReference type="EC" id="3.1.2.4" evidence="5"/>
<evidence type="ECO:0000256" key="12">
    <source>
        <dbReference type="SAM" id="SignalP"/>
    </source>
</evidence>
<evidence type="ECO:0000256" key="4">
    <source>
        <dbReference type="ARBA" id="ARBA00005254"/>
    </source>
</evidence>
<evidence type="ECO:0000256" key="6">
    <source>
        <dbReference type="ARBA" id="ARBA00016714"/>
    </source>
</evidence>
<dbReference type="NCBIfam" id="NF004127">
    <property type="entry name" value="PRK05617.1"/>
    <property type="match status" value="1"/>
</dbReference>
<evidence type="ECO:0000256" key="7">
    <source>
        <dbReference type="ARBA" id="ARBA00022456"/>
    </source>
</evidence>
<evidence type="ECO:0000256" key="1">
    <source>
        <dbReference type="ARBA" id="ARBA00001709"/>
    </source>
</evidence>
<proteinExistence type="inferred from homology"/>
<dbReference type="GO" id="GO:0006574">
    <property type="term" value="P:L-valine catabolic process"/>
    <property type="evidence" value="ECO:0007669"/>
    <property type="project" value="UniProtKB-UniPathway"/>
</dbReference>